<comment type="caution">
    <text evidence="1">The sequence shown here is derived from an EMBL/GenBank/DDBJ whole genome shotgun (WGS) entry which is preliminary data.</text>
</comment>
<reference evidence="1 2" key="1">
    <citation type="submission" date="2020-04" db="EMBL/GenBank/DDBJ databases">
        <title>Perkinsus chesapeaki whole genome sequence.</title>
        <authorList>
            <person name="Bogema D.R."/>
        </authorList>
    </citation>
    <scope>NUCLEOTIDE SEQUENCE [LARGE SCALE GENOMIC DNA]</scope>
    <source>
        <strain evidence="1">ATCC PRA-425</strain>
    </source>
</reference>
<accession>A0A7J6M4Z6</accession>
<organism evidence="1 2">
    <name type="scientific">Perkinsus chesapeaki</name>
    <name type="common">Clam parasite</name>
    <name type="synonym">Perkinsus andrewsi</name>
    <dbReference type="NCBI Taxonomy" id="330153"/>
    <lineage>
        <taxon>Eukaryota</taxon>
        <taxon>Sar</taxon>
        <taxon>Alveolata</taxon>
        <taxon>Perkinsozoa</taxon>
        <taxon>Perkinsea</taxon>
        <taxon>Perkinsida</taxon>
        <taxon>Perkinsidae</taxon>
        <taxon>Perkinsus</taxon>
    </lineage>
</organism>
<gene>
    <name evidence="1" type="ORF">FOL47_004019</name>
</gene>
<dbReference type="PANTHER" id="PTHR42873">
    <property type="entry name" value="RIBOSOMAL RNA LARGE SUBUNIT METHYLTRANSFERASE"/>
    <property type="match status" value="1"/>
</dbReference>
<dbReference type="PANTHER" id="PTHR42873:SF1">
    <property type="entry name" value="S-ADENOSYLMETHIONINE-DEPENDENT METHYLTRANSFERASE DOMAIN-CONTAINING PROTEIN"/>
    <property type="match status" value="1"/>
</dbReference>
<proteinExistence type="predicted"/>
<dbReference type="OrthoDB" id="269872at2759"/>
<name>A0A7J6M4Z6_PERCH</name>
<dbReference type="Proteomes" id="UP000591131">
    <property type="component" value="Unassembled WGS sequence"/>
</dbReference>
<evidence type="ECO:0000313" key="2">
    <source>
        <dbReference type="Proteomes" id="UP000591131"/>
    </source>
</evidence>
<dbReference type="SUPFAM" id="SSF53335">
    <property type="entry name" value="S-adenosyl-L-methionine-dependent methyltransferases"/>
    <property type="match status" value="1"/>
</dbReference>
<keyword evidence="2" id="KW-1185">Reference proteome</keyword>
<dbReference type="InterPro" id="IPR029063">
    <property type="entry name" value="SAM-dependent_MTases_sf"/>
</dbReference>
<protein>
    <submittedName>
        <fullName evidence="1">Uncharacterized protein</fullName>
    </submittedName>
</protein>
<dbReference type="Gene3D" id="3.40.50.150">
    <property type="entry name" value="Vaccinia Virus protein VP39"/>
    <property type="match status" value="1"/>
</dbReference>
<evidence type="ECO:0000313" key="1">
    <source>
        <dbReference type="EMBL" id="KAF4666574.1"/>
    </source>
</evidence>
<dbReference type="AlphaFoldDB" id="A0A7J6M4Z6"/>
<dbReference type="Gene3D" id="3.30.750.80">
    <property type="entry name" value="RNA methyltransferase domain (HRMD) like"/>
    <property type="match status" value="1"/>
</dbReference>
<dbReference type="CDD" id="cd11572">
    <property type="entry name" value="RlmI_M_like"/>
    <property type="match status" value="1"/>
</dbReference>
<sequence>MRRVPPCLLKEASKRIPKVQLSEVGLKKMTSLPLPPLALQANDVIKKSAGRGTEVGLVEIVGSPGTSHGVASYNPSAYTSCRILHRNSQTIIDHNYFLTAFTRALQARTAAFGRPREKSFRLINSDGDHLPGLYIDIISPNEACISPTTAFMDRQIDLIVSSLRVVFPTLKKIHLCHDVDPICRSLELLPILRSRVVWSAEEGPFSTENGEDLCGTKLRNTVDSGGPRLGSSMRDAELIRNLPTYLRLARPEATRRKVLALYGDAGRAAVATGRLLEEARTSDRVILGALTGKEDVVIKAMIVAVEPSARFCRSVEESISLNSIESRFVTEHEVPTVWLEERAQKGAAGEFDLLLLTPPCELGADIDRLKQLLSMAADQLVPGGVMVLTGVNDIRYKRYQKVLLQALAASRVGRAPKSNSLIYESSGCPDLPRSLLASARDSCVERVMAVRVGMDSYEIS</sequence>
<dbReference type="EMBL" id="JAAPAO010000231">
    <property type="protein sequence ID" value="KAF4666574.1"/>
    <property type="molecule type" value="Genomic_DNA"/>
</dbReference>